<feature type="active site" evidence="6">
    <location>
        <position position="390"/>
    </location>
</feature>
<dbReference type="SUPFAM" id="SSF53335">
    <property type="entry name" value="S-adenosyl-L-methionine-dependent methyltransferases"/>
    <property type="match status" value="1"/>
</dbReference>
<evidence type="ECO:0000313" key="7">
    <source>
        <dbReference type="EMBL" id="QJR13731.1"/>
    </source>
</evidence>
<dbReference type="Pfam" id="PF02353">
    <property type="entry name" value="CMAS"/>
    <property type="match status" value="1"/>
</dbReference>
<dbReference type="InterPro" id="IPR029063">
    <property type="entry name" value="SAM-dependent_MTases_sf"/>
</dbReference>
<dbReference type="PANTHER" id="PTHR43667">
    <property type="entry name" value="CYCLOPROPANE-FATTY-ACYL-PHOSPHOLIPID SYNTHASE"/>
    <property type="match status" value="1"/>
</dbReference>
<dbReference type="PIRSF" id="PIRSF003085">
    <property type="entry name" value="CMAS"/>
    <property type="match status" value="1"/>
</dbReference>
<accession>A0A6M4H2G0</accession>
<organism evidence="7 8">
    <name type="scientific">Usitatibacter palustris</name>
    <dbReference type="NCBI Taxonomy" id="2732487"/>
    <lineage>
        <taxon>Bacteria</taxon>
        <taxon>Pseudomonadati</taxon>
        <taxon>Pseudomonadota</taxon>
        <taxon>Betaproteobacteria</taxon>
        <taxon>Nitrosomonadales</taxon>
        <taxon>Usitatibacteraceae</taxon>
        <taxon>Usitatibacter</taxon>
    </lineage>
</organism>
<dbReference type="AlphaFoldDB" id="A0A6M4H2G0"/>
<evidence type="ECO:0000256" key="1">
    <source>
        <dbReference type="ARBA" id="ARBA00010815"/>
    </source>
</evidence>
<dbReference type="GO" id="GO:0008610">
    <property type="term" value="P:lipid biosynthetic process"/>
    <property type="evidence" value="ECO:0007669"/>
    <property type="project" value="InterPro"/>
</dbReference>
<keyword evidence="4" id="KW-0949">S-adenosyl-L-methionine</keyword>
<comment type="similarity">
    <text evidence="1">Belongs to the CFA/CMAS family.</text>
</comment>
<dbReference type="GO" id="GO:0032259">
    <property type="term" value="P:methylation"/>
    <property type="evidence" value="ECO:0007669"/>
    <property type="project" value="UniProtKB-KW"/>
</dbReference>
<dbReference type="KEGG" id="upl:DSM104440_00521"/>
<dbReference type="FunCoup" id="A0A6M4H2G0">
    <property type="interactions" value="349"/>
</dbReference>
<protein>
    <submittedName>
        <fullName evidence="7">Tuberculostearic acid methyltransferase UfaA1</fullName>
        <ecNumber evidence="7">2.1.1.-</ecNumber>
    </submittedName>
</protein>
<sequence length="412" mass="45683">MNTTAIEPPGSTARAGALDALARRLVIGRLEALRRGGVYLSEGHEDHAFGTPGAGLQASLTVLDPAFYSEIAFGGSVGAGESYMLGHWKANDLTTLLRLMLRNRDVMEGLETGVARLTDPLRRVAHWMHRNTRAGSRRNIAAHYDLGNDFFELFLDETLMYSCALFTRPQMSLAEASVAKLDAVCAKLDLGPADHVLEIGTGWGGFALHAASRYGCRVTTTTISPSQYERACERVREAGLSDRITVLLEDYRDLGGRYSKLVSIEMIEAIGHDHFEEYFRCAAARLAPGGRMLLQSITIADHHYRRARGEVDFIKRHIFPGCCIPSVSALAQAMAEASDLRIVHLEDIGPHYATTLACWRENFLARLEEVRALGYPETFIRMWEFYLCYCEAGFAERALGNAQMVLARDFLS</sequence>
<dbReference type="CDD" id="cd02440">
    <property type="entry name" value="AdoMet_MTases"/>
    <property type="match status" value="1"/>
</dbReference>
<evidence type="ECO:0000256" key="2">
    <source>
        <dbReference type="ARBA" id="ARBA00022603"/>
    </source>
</evidence>
<dbReference type="Gene3D" id="3.40.50.150">
    <property type="entry name" value="Vaccinia Virus protein VP39"/>
    <property type="match status" value="1"/>
</dbReference>
<name>A0A6M4H2G0_9PROT</name>
<evidence type="ECO:0000313" key="8">
    <source>
        <dbReference type="Proteomes" id="UP000503096"/>
    </source>
</evidence>
<reference evidence="7 8" key="1">
    <citation type="submission" date="2020-04" db="EMBL/GenBank/DDBJ databases">
        <title>Usitatibacter rugosus gen. nov., sp. nov. and Usitatibacter palustris sp. nov., novel members of Usitatibacteraceae fam. nov. within the order Nitrosomonadales isolated from soil.</title>
        <authorList>
            <person name="Huber K.J."/>
            <person name="Neumann-Schaal M."/>
            <person name="Geppert A."/>
            <person name="Luckner M."/>
            <person name="Wanner G."/>
            <person name="Overmann J."/>
        </authorList>
    </citation>
    <scope>NUCLEOTIDE SEQUENCE [LARGE SCALE GENOMIC DNA]</scope>
    <source>
        <strain evidence="7 8">Swamp67</strain>
    </source>
</reference>
<evidence type="ECO:0000256" key="4">
    <source>
        <dbReference type="ARBA" id="ARBA00022691"/>
    </source>
</evidence>
<dbReference type="Proteomes" id="UP000503096">
    <property type="component" value="Chromosome"/>
</dbReference>
<dbReference type="PANTHER" id="PTHR43667:SF2">
    <property type="entry name" value="FATTY ACID C-METHYL TRANSFERASE"/>
    <property type="match status" value="1"/>
</dbReference>
<keyword evidence="2 7" id="KW-0489">Methyltransferase</keyword>
<evidence type="ECO:0000256" key="6">
    <source>
        <dbReference type="PIRSR" id="PIRSR003085-1"/>
    </source>
</evidence>
<proteinExistence type="inferred from homology"/>
<dbReference type="InParanoid" id="A0A6M4H2G0"/>
<dbReference type="RefSeq" id="WP_171160476.1">
    <property type="nucleotide sequence ID" value="NZ_CP053073.1"/>
</dbReference>
<evidence type="ECO:0000256" key="5">
    <source>
        <dbReference type="ARBA" id="ARBA00023098"/>
    </source>
</evidence>
<dbReference type="EMBL" id="CP053073">
    <property type="protein sequence ID" value="QJR13731.1"/>
    <property type="molecule type" value="Genomic_DNA"/>
</dbReference>
<evidence type="ECO:0000256" key="3">
    <source>
        <dbReference type="ARBA" id="ARBA00022679"/>
    </source>
</evidence>
<keyword evidence="8" id="KW-1185">Reference proteome</keyword>
<keyword evidence="5" id="KW-0443">Lipid metabolism</keyword>
<dbReference type="EC" id="2.1.1.-" evidence="7"/>
<keyword evidence="3 7" id="KW-0808">Transferase</keyword>
<dbReference type="GO" id="GO:0008168">
    <property type="term" value="F:methyltransferase activity"/>
    <property type="evidence" value="ECO:0007669"/>
    <property type="project" value="UniProtKB-KW"/>
</dbReference>
<dbReference type="InterPro" id="IPR003333">
    <property type="entry name" value="CMAS"/>
</dbReference>
<dbReference type="InterPro" id="IPR050723">
    <property type="entry name" value="CFA/CMAS"/>
</dbReference>
<gene>
    <name evidence="7" type="primary">ufaA1</name>
    <name evidence="7" type="ORF">DSM104440_00521</name>
</gene>